<proteinExistence type="predicted"/>
<organism evidence="1 2">
    <name type="scientific">Luteimonas salinilitoris</name>
    <dbReference type="NCBI Taxonomy" id="3237697"/>
    <lineage>
        <taxon>Bacteria</taxon>
        <taxon>Pseudomonadati</taxon>
        <taxon>Pseudomonadota</taxon>
        <taxon>Gammaproteobacteria</taxon>
        <taxon>Lysobacterales</taxon>
        <taxon>Lysobacteraceae</taxon>
        <taxon>Luteimonas</taxon>
    </lineage>
</organism>
<dbReference type="SUPFAM" id="SSF159270">
    <property type="entry name" value="YmcC-like"/>
    <property type="match status" value="1"/>
</dbReference>
<dbReference type="InterPro" id="IPR023373">
    <property type="entry name" value="YmcC_sf"/>
</dbReference>
<dbReference type="Pfam" id="PF11102">
    <property type="entry name" value="YjbF"/>
    <property type="match status" value="1"/>
</dbReference>
<reference evidence="1 2" key="1">
    <citation type="submission" date="2024-07" db="EMBL/GenBank/DDBJ databases">
        <title>Luteimonas salilacus sp. nov., isolated from the shore soil of Salt Lake in Tibet of China.</title>
        <authorList>
            <person name="Zhang X."/>
            <person name="Li A."/>
        </authorList>
    </citation>
    <scope>NUCLEOTIDE SEQUENCE [LARGE SCALE GENOMIC DNA]</scope>
    <source>
        <strain evidence="1 2">B3-2-R+30</strain>
    </source>
</reference>
<sequence>MLPPVRKKAWQVILSGGLLLATALLVAGCGSTSLGRASLEGLRLAVARDPDVTPTAEQVAASPYAQIEVVGPEGGAVLLLGNVDDGRQAFYSGDRKIVYLRDGLLSGSYGLAQDAADIRIEGDNPFARLPQLQQPQQVARRYDWMPSYRYGVPVIGQLRRVGSARVTILGVERDLLHFRETLRGPGVDATNEYWADPASGFIWKSRQLLAPGITLEILQLKPYQAEGAG</sequence>
<dbReference type="InterPro" id="IPR021308">
    <property type="entry name" value="GfcB"/>
</dbReference>
<evidence type="ECO:0000313" key="2">
    <source>
        <dbReference type="Proteomes" id="UP001566331"/>
    </source>
</evidence>
<dbReference type="Gene3D" id="2.40.360.10">
    <property type="entry name" value="YmcC-like"/>
    <property type="match status" value="1"/>
</dbReference>
<accession>A0ABV4HMP5</accession>
<gene>
    <name evidence="1" type="ORF">AB6713_05175</name>
</gene>
<dbReference type="Proteomes" id="UP001566331">
    <property type="component" value="Unassembled WGS sequence"/>
</dbReference>
<comment type="caution">
    <text evidence="1">The sequence shown here is derived from an EMBL/GenBank/DDBJ whole genome shotgun (WGS) entry which is preliminary data.</text>
</comment>
<evidence type="ECO:0000313" key="1">
    <source>
        <dbReference type="EMBL" id="MEZ0474009.1"/>
    </source>
</evidence>
<dbReference type="PROSITE" id="PS51257">
    <property type="entry name" value="PROKAR_LIPOPROTEIN"/>
    <property type="match status" value="1"/>
</dbReference>
<keyword evidence="1" id="KW-0449">Lipoprotein</keyword>
<dbReference type="RefSeq" id="WP_370566010.1">
    <property type="nucleotide sequence ID" value="NZ_JBFWIC010000005.1"/>
</dbReference>
<dbReference type="EMBL" id="JBFWIC010000005">
    <property type="protein sequence ID" value="MEZ0474009.1"/>
    <property type="molecule type" value="Genomic_DNA"/>
</dbReference>
<protein>
    <submittedName>
        <fullName evidence="1">YjbF family lipoprotein</fullName>
    </submittedName>
</protein>
<keyword evidence="2" id="KW-1185">Reference proteome</keyword>
<name>A0ABV4HMP5_9GAMM</name>